<protein>
    <submittedName>
        <fullName evidence="3">Receptor-like protein 51</fullName>
    </submittedName>
</protein>
<dbReference type="SUPFAM" id="SSF52058">
    <property type="entry name" value="L domain-like"/>
    <property type="match status" value="1"/>
</dbReference>
<dbReference type="InterPro" id="IPR053038">
    <property type="entry name" value="RLP_Defense"/>
</dbReference>
<accession>A0AAQ3KRZ6</accession>
<keyword evidence="2" id="KW-1133">Transmembrane helix</keyword>
<keyword evidence="3" id="KW-0675">Receptor</keyword>
<feature type="region of interest" description="Disordered" evidence="1">
    <location>
        <begin position="251"/>
        <end position="288"/>
    </location>
</feature>
<dbReference type="PANTHER" id="PTHR48064">
    <property type="entry name" value="OS01G0750400 PROTEIN"/>
    <property type="match status" value="1"/>
</dbReference>
<dbReference type="PANTHER" id="PTHR48064:SF1">
    <property type="entry name" value="RECEPTOR-LIKE PROTEIN 51-RELATED"/>
    <property type="match status" value="1"/>
</dbReference>
<proteinExistence type="predicted"/>
<sequence length="319" mass="34307">MSLGKNISVKLIALQSVGFPTARHPCGLPSPHDNATTYDDAAPFRHLVSLRLANYSPNLDLPTTALRALSTLCSLSFLRCPVPTPKPLPGPLAGSLYSFSHDASLHSLSNVWLSRLQNLTDLSVVGVPITASGPAIIPSRMCHFRLVTISATNLTGVIPHHWHALNLVHLNLSSNLLLHTTRCPDRSQLNVAAFGTHPTRSELKSGVFPFNASFVQKLEVFKVGGNNDLCYNHSRLSSKLKLGIARYDKYGQPVPPPPYRSTWADSDYSDDGSDDESGDRGSSGGSHHGPSKLVLGVAIGLSCVVFLIIFLVCLSKVCG</sequence>
<evidence type="ECO:0000313" key="4">
    <source>
        <dbReference type="Proteomes" id="UP001327560"/>
    </source>
</evidence>
<keyword evidence="2" id="KW-0472">Membrane</keyword>
<dbReference type="EMBL" id="CP136896">
    <property type="protein sequence ID" value="WOL13749.1"/>
    <property type="molecule type" value="Genomic_DNA"/>
</dbReference>
<gene>
    <name evidence="3" type="ORF">Cni_G22527</name>
</gene>
<evidence type="ECO:0000256" key="2">
    <source>
        <dbReference type="SAM" id="Phobius"/>
    </source>
</evidence>
<name>A0AAQ3KRZ6_9LILI</name>
<dbReference type="InterPro" id="IPR032675">
    <property type="entry name" value="LRR_dom_sf"/>
</dbReference>
<dbReference type="AlphaFoldDB" id="A0AAQ3KRZ6"/>
<reference evidence="3 4" key="1">
    <citation type="submission" date="2023-10" db="EMBL/GenBank/DDBJ databases">
        <title>Chromosome-scale genome assembly provides insights into flower coloration mechanisms of Canna indica.</title>
        <authorList>
            <person name="Li C."/>
        </authorList>
    </citation>
    <scope>NUCLEOTIDE SEQUENCE [LARGE SCALE GENOMIC DNA]</scope>
    <source>
        <tissue evidence="3">Flower</tissue>
    </source>
</reference>
<feature type="compositionally biased region" description="Acidic residues" evidence="1">
    <location>
        <begin position="267"/>
        <end position="277"/>
    </location>
</feature>
<evidence type="ECO:0000313" key="3">
    <source>
        <dbReference type="EMBL" id="WOL13749.1"/>
    </source>
</evidence>
<dbReference type="Proteomes" id="UP001327560">
    <property type="component" value="Chromosome 7"/>
</dbReference>
<keyword evidence="2" id="KW-0812">Transmembrane</keyword>
<organism evidence="3 4">
    <name type="scientific">Canna indica</name>
    <name type="common">Indian-shot</name>
    <dbReference type="NCBI Taxonomy" id="4628"/>
    <lineage>
        <taxon>Eukaryota</taxon>
        <taxon>Viridiplantae</taxon>
        <taxon>Streptophyta</taxon>
        <taxon>Embryophyta</taxon>
        <taxon>Tracheophyta</taxon>
        <taxon>Spermatophyta</taxon>
        <taxon>Magnoliopsida</taxon>
        <taxon>Liliopsida</taxon>
        <taxon>Zingiberales</taxon>
        <taxon>Cannaceae</taxon>
        <taxon>Canna</taxon>
    </lineage>
</organism>
<keyword evidence="4" id="KW-1185">Reference proteome</keyword>
<evidence type="ECO:0000256" key="1">
    <source>
        <dbReference type="SAM" id="MobiDB-lite"/>
    </source>
</evidence>
<feature type="transmembrane region" description="Helical" evidence="2">
    <location>
        <begin position="293"/>
        <end position="314"/>
    </location>
</feature>
<dbReference type="Gene3D" id="3.80.10.10">
    <property type="entry name" value="Ribonuclease Inhibitor"/>
    <property type="match status" value="1"/>
</dbReference>